<dbReference type="GeneID" id="39586175"/>
<keyword evidence="3" id="KW-1185">Reference proteome</keyword>
<dbReference type="AlphaFoldDB" id="A0A427XIX1"/>
<reference evidence="2 3" key="1">
    <citation type="submission" date="2018-11" db="EMBL/GenBank/DDBJ databases">
        <title>Genome sequence of Apiotrichum porosum DSM 27194.</title>
        <authorList>
            <person name="Aliyu H."/>
            <person name="Gorte O."/>
            <person name="Ochsenreither K."/>
        </authorList>
    </citation>
    <scope>NUCLEOTIDE SEQUENCE [LARGE SCALE GENOMIC DNA]</scope>
    <source>
        <strain evidence="2 3">DSM 27194</strain>
    </source>
</reference>
<feature type="domain" description="Methyltransferase type 12" evidence="1">
    <location>
        <begin position="61"/>
        <end position="149"/>
    </location>
</feature>
<dbReference type="Pfam" id="PF08242">
    <property type="entry name" value="Methyltransf_12"/>
    <property type="match status" value="1"/>
</dbReference>
<accession>A0A427XIX1</accession>
<dbReference type="CDD" id="cd02440">
    <property type="entry name" value="AdoMet_MTases"/>
    <property type="match status" value="1"/>
</dbReference>
<evidence type="ECO:0000313" key="3">
    <source>
        <dbReference type="Proteomes" id="UP000279236"/>
    </source>
</evidence>
<gene>
    <name evidence="2" type="ORF">EHS24_001632</name>
</gene>
<organism evidence="2 3">
    <name type="scientific">Apiotrichum porosum</name>
    <dbReference type="NCBI Taxonomy" id="105984"/>
    <lineage>
        <taxon>Eukaryota</taxon>
        <taxon>Fungi</taxon>
        <taxon>Dikarya</taxon>
        <taxon>Basidiomycota</taxon>
        <taxon>Agaricomycotina</taxon>
        <taxon>Tremellomycetes</taxon>
        <taxon>Trichosporonales</taxon>
        <taxon>Trichosporonaceae</taxon>
        <taxon>Apiotrichum</taxon>
    </lineage>
</organism>
<evidence type="ECO:0000259" key="1">
    <source>
        <dbReference type="Pfam" id="PF08242"/>
    </source>
</evidence>
<sequence length="176" mass="18688">MTVTIPAPTLAVNQTPNDFTLETYERTAALYIDKSRKPEATPALTEFAASIKKAGSGTRVLEIGSGSGDQADQLAALGLSVTRSDAAQAFIDLLEARGVTAQKLNVVADDLGTSWDGIYANAVFVHLDRAQFAAVLHRSVAALKVGGTLAFTLTKGEGEAWSEVKVDAPRFFCLWT</sequence>
<evidence type="ECO:0000313" key="2">
    <source>
        <dbReference type="EMBL" id="RSH78733.1"/>
    </source>
</evidence>
<dbReference type="SUPFAM" id="SSF53335">
    <property type="entry name" value="S-adenosyl-L-methionine-dependent methyltransferases"/>
    <property type="match status" value="1"/>
</dbReference>
<dbReference type="InterPro" id="IPR029063">
    <property type="entry name" value="SAM-dependent_MTases_sf"/>
</dbReference>
<dbReference type="Proteomes" id="UP000279236">
    <property type="component" value="Unassembled WGS sequence"/>
</dbReference>
<name>A0A427XIX1_9TREE</name>
<protein>
    <recommendedName>
        <fullName evidence="1">Methyltransferase type 12 domain-containing protein</fullName>
    </recommendedName>
</protein>
<comment type="caution">
    <text evidence="2">The sequence shown here is derived from an EMBL/GenBank/DDBJ whole genome shotgun (WGS) entry which is preliminary data.</text>
</comment>
<dbReference type="RefSeq" id="XP_028473880.1">
    <property type="nucleotide sequence ID" value="XM_028617417.1"/>
</dbReference>
<dbReference type="InterPro" id="IPR013217">
    <property type="entry name" value="Methyltransf_12"/>
</dbReference>
<dbReference type="EMBL" id="RSCE01000011">
    <property type="protein sequence ID" value="RSH78733.1"/>
    <property type="molecule type" value="Genomic_DNA"/>
</dbReference>
<dbReference type="Gene3D" id="3.40.50.150">
    <property type="entry name" value="Vaccinia Virus protein VP39"/>
    <property type="match status" value="1"/>
</dbReference>
<proteinExistence type="predicted"/>